<dbReference type="OrthoDB" id="3255669at2"/>
<dbReference type="EMBL" id="UGQT01000001">
    <property type="protein sequence ID" value="STZ62339.1"/>
    <property type="molecule type" value="Genomic_DNA"/>
</dbReference>
<proteinExistence type="predicted"/>
<organism evidence="1 2">
    <name type="scientific">Mycolicibacterium tokaiense</name>
    <dbReference type="NCBI Taxonomy" id="39695"/>
    <lineage>
        <taxon>Bacteria</taxon>
        <taxon>Bacillati</taxon>
        <taxon>Actinomycetota</taxon>
        <taxon>Actinomycetes</taxon>
        <taxon>Mycobacteriales</taxon>
        <taxon>Mycobacteriaceae</taxon>
        <taxon>Mycolicibacterium</taxon>
    </lineage>
</organism>
<gene>
    <name evidence="1" type="ORF">NCTC10821_05908</name>
</gene>
<protein>
    <recommendedName>
        <fullName evidence="3">Polyketide cyclase / dehydrase and lipid transport</fullName>
    </recommendedName>
</protein>
<sequence>MGKYRPVLAAAMAALWVDTVYRSFLRPEMYTWGATADEIAADLPGDELIAGDAAIRTTRAVTIPAPVSEVWPWLIQIGENRAGFYSYSLLENMVGADIHNAREIRPEWQNLRTGDTVWLASKYGPDARQIVADIKVNSHLVLVSPGDYERLASGEPVTGCWAFILHADRGATRLIVRGTGGLAGRFWFDIPHFVMEQKMLRGIRERVLRDHSTTNLCRVAAIAHG</sequence>
<name>A0A378TNQ1_9MYCO</name>
<dbReference type="Proteomes" id="UP000254978">
    <property type="component" value="Unassembled WGS sequence"/>
</dbReference>
<evidence type="ECO:0000313" key="2">
    <source>
        <dbReference type="Proteomes" id="UP000254978"/>
    </source>
</evidence>
<accession>A0A378TNQ1</accession>
<reference evidence="1 2" key="1">
    <citation type="submission" date="2018-06" db="EMBL/GenBank/DDBJ databases">
        <authorList>
            <consortium name="Pathogen Informatics"/>
            <person name="Doyle S."/>
        </authorList>
    </citation>
    <scope>NUCLEOTIDE SEQUENCE [LARGE SCALE GENOMIC DNA]</scope>
    <source>
        <strain evidence="1 2">NCTC10821</strain>
    </source>
</reference>
<dbReference type="AlphaFoldDB" id="A0A378TNQ1"/>
<evidence type="ECO:0008006" key="3">
    <source>
        <dbReference type="Google" id="ProtNLM"/>
    </source>
</evidence>
<evidence type="ECO:0000313" key="1">
    <source>
        <dbReference type="EMBL" id="STZ62339.1"/>
    </source>
</evidence>
<keyword evidence="2" id="KW-1185">Reference proteome</keyword>